<dbReference type="AlphaFoldDB" id="A0A843XUS1"/>
<evidence type="ECO:0000256" key="1">
    <source>
        <dbReference type="SAM" id="MobiDB-lite"/>
    </source>
</evidence>
<sequence length="41" mass="4751">MEEVMVFEGQSKVRLLPLGRLRSRKTKNSSLPPQKRKATRP</sequence>
<feature type="non-terminal residue" evidence="2">
    <location>
        <position position="1"/>
    </location>
</feature>
<proteinExistence type="predicted"/>
<reference evidence="2" key="1">
    <citation type="submission" date="2017-07" db="EMBL/GenBank/DDBJ databases">
        <title>Taro Niue Genome Assembly and Annotation.</title>
        <authorList>
            <person name="Atibalentja N."/>
            <person name="Keating K."/>
            <person name="Fields C.J."/>
        </authorList>
    </citation>
    <scope>NUCLEOTIDE SEQUENCE</scope>
    <source>
        <strain evidence="2">Niue_2</strain>
        <tissue evidence="2">Leaf</tissue>
    </source>
</reference>
<evidence type="ECO:0000313" key="2">
    <source>
        <dbReference type="EMBL" id="MQM23704.1"/>
    </source>
</evidence>
<gene>
    <name evidence="2" type="ORF">Taro_056771</name>
</gene>
<accession>A0A843XUS1</accession>
<evidence type="ECO:0000313" key="3">
    <source>
        <dbReference type="Proteomes" id="UP000652761"/>
    </source>
</evidence>
<keyword evidence="3" id="KW-1185">Reference proteome</keyword>
<dbReference type="Proteomes" id="UP000652761">
    <property type="component" value="Unassembled WGS sequence"/>
</dbReference>
<comment type="caution">
    <text evidence="2">The sequence shown here is derived from an EMBL/GenBank/DDBJ whole genome shotgun (WGS) entry which is preliminary data.</text>
</comment>
<protein>
    <submittedName>
        <fullName evidence="2">Uncharacterized protein</fullName>
    </submittedName>
</protein>
<feature type="region of interest" description="Disordered" evidence="1">
    <location>
        <begin position="18"/>
        <end position="41"/>
    </location>
</feature>
<dbReference type="EMBL" id="NMUH01017501">
    <property type="protein sequence ID" value="MQM23704.1"/>
    <property type="molecule type" value="Genomic_DNA"/>
</dbReference>
<organism evidence="2 3">
    <name type="scientific">Colocasia esculenta</name>
    <name type="common">Wild taro</name>
    <name type="synonym">Arum esculentum</name>
    <dbReference type="NCBI Taxonomy" id="4460"/>
    <lineage>
        <taxon>Eukaryota</taxon>
        <taxon>Viridiplantae</taxon>
        <taxon>Streptophyta</taxon>
        <taxon>Embryophyta</taxon>
        <taxon>Tracheophyta</taxon>
        <taxon>Spermatophyta</taxon>
        <taxon>Magnoliopsida</taxon>
        <taxon>Liliopsida</taxon>
        <taxon>Araceae</taxon>
        <taxon>Aroideae</taxon>
        <taxon>Colocasieae</taxon>
        <taxon>Colocasia</taxon>
    </lineage>
</organism>
<name>A0A843XUS1_COLES</name>